<feature type="region of interest" description="Disordered" evidence="5">
    <location>
        <begin position="402"/>
        <end position="446"/>
    </location>
</feature>
<feature type="compositionally biased region" description="Polar residues" evidence="5">
    <location>
        <begin position="219"/>
        <end position="229"/>
    </location>
</feature>
<feature type="compositionally biased region" description="Polar residues" evidence="5">
    <location>
        <begin position="566"/>
        <end position="579"/>
    </location>
</feature>
<evidence type="ECO:0000256" key="5">
    <source>
        <dbReference type="SAM" id="MobiDB-lite"/>
    </source>
</evidence>
<feature type="compositionally biased region" description="Polar residues" evidence="5">
    <location>
        <begin position="543"/>
        <end position="552"/>
    </location>
</feature>
<feature type="compositionally biased region" description="Polar residues" evidence="5">
    <location>
        <begin position="489"/>
        <end position="505"/>
    </location>
</feature>
<dbReference type="SMART" id="SM00389">
    <property type="entry name" value="HOX"/>
    <property type="match status" value="1"/>
</dbReference>
<accession>A0A0D1DSZ0</accession>
<dbReference type="Proteomes" id="UP000000561">
    <property type="component" value="Chromosome 16"/>
</dbReference>
<dbReference type="RefSeq" id="XP_011391576.1">
    <property type="nucleotide sequence ID" value="XM_011393274.1"/>
</dbReference>
<dbReference type="GO" id="GO:0005634">
    <property type="term" value="C:nucleus"/>
    <property type="evidence" value="ECO:0007669"/>
    <property type="project" value="UniProtKB-SubCell"/>
</dbReference>
<comment type="subcellular location">
    <subcellularLocation>
        <location evidence="3 4">Nucleus</location>
    </subcellularLocation>
</comment>
<protein>
    <recommendedName>
        <fullName evidence="6">Homeobox domain-containing protein</fullName>
    </recommendedName>
</protein>
<feature type="domain" description="Homeobox" evidence="6">
    <location>
        <begin position="51"/>
        <end position="111"/>
    </location>
</feature>
<dbReference type="eggNOG" id="KOG2251">
    <property type="taxonomic scope" value="Eukaryota"/>
</dbReference>
<feature type="compositionally biased region" description="Polar residues" evidence="5">
    <location>
        <begin position="35"/>
        <end position="54"/>
    </location>
</feature>
<evidence type="ECO:0000256" key="4">
    <source>
        <dbReference type="RuleBase" id="RU000682"/>
    </source>
</evidence>
<evidence type="ECO:0000256" key="3">
    <source>
        <dbReference type="PROSITE-ProRule" id="PRU00108"/>
    </source>
</evidence>
<keyword evidence="1 3" id="KW-0238">DNA-binding</keyword>
<evidence type="ECO:0000256" key="1">
    <source>
        <dbReference type="ARBA" id="ARBA00023125"/>
    </source>
</evidence>
<name>A0A0D1DSZ0_MYCMD</name>
<dbReference type="InterPro" id="IPR009057">
    <property type="entry name" value="Homeodomain-like_sf"/>
</dbReference>
<feature type="compositionally biased region" description="Basic and acidic residues" evidence="5">
    <location>
        <begin position="596"/>
        <end position="606"/>
    </location>
</feature>
<evidence type="ECO:0000256" key="2">
    <source>
        <dbReference type="ARBA" id="ARBA00023155"/>
    </source>
</evidence>
<dbReference type="Gene3D" id="1.10.10.60">
    <property type="entry name" value="Homeodomain-like"/>
    <property type="match status" value="1"/>
</dbReference>
<dbReference type="CDD" id="cd00086">
    <property type="entry name" value="homeodomain"/>
    <property type="match status" value="1"/>
</dbReference>
<dbReference type="VEuPathDB" id="FungiDB:UMAG_12024"/>
<feature type="compositionally biased region" description="Acidic residues" evidence="5">
    <location>
        <begin position="1"/>
        <end position="13"/>
    </location>
</feature>
<dbReference type="STRING" id="237631.A0A0D1DSZ0"/>
<dbReference type="AlphaFoldDB" id="A0A0D1DSZ0"/>
<dbReference type="InParanoid" id="A0A0D1DSZ0"/>
<dbReference type="InterPro" id="IPR051000">
    <property type="entry name" value="Homeobox_DNA-bind_prot"/>
</dbReference>
<dbReference type="EMBL" id="CM003155">
    <property type="protein sequence ID" value="KIS66981.1"/>
    <property type="molecule type" value="Genomic_DNA"/>
</dbReference>
<evidence type="ECO:0000259" key="6">
    <source>
        <dbReference type="PROSITE" id="PS50071"/>
    </source>
</evidence>
<dbReference type="InterPro" id="IPR001356">
    <property type="entry name" value="HD"/>
</dbReference>
<keyword evidence="2 3" id="KW-0371">Homeobox</keyword>
<gene>
    <name evidence="7" type="ORF">UMAG_12024</name>
</gene>
<dbReference type="GO" id="GO:0000978">
    <property type="term" value="F:RNA polymerase II cis-regulatory region sequence-specific DNA binding"/>
    <property type="evidence" value="ECO:0000318"/>
    <property type="project" value="GO_Central"/>
</dbReference>
<feature type="region of interest" description="Disordered" evidence="5">
    <location>
        <begin position="1"/>
        <end position="56"/>
    </location>
</feature>
<evidence type="ECO:0000313" key="8">
    <source>
        <dbReference type="Proteomes" id="UP000000561"/>
    </source>
</evidence>
<dbReference type="KEGG" id="uma:UMAG_12024"/>
<dbReference type="SUPFAM" id="SSF46689">
    <property type="entry name" value="Homeodomain-like"/>
    <property type="match status" value="1"/>
</dbReference>
<feature type="DNA-binding region" description="Homeobox" evidence="3">
    <location>
        <begin position="53"/>
        <end position="112"/>
    </location>
</feature>
<keyword evidence="8" id="KW-1185">Reference proteome</keyword>
<proteinExistence type="predicted"/>
<reference evidence="7 8" key="1">
    <citation type="journal article" date="2006" name="Nature">
        <title>Insights from the genome of the biotrophic fungal plant pathogen Ustilago maydis.</title>
        <authorList>
            <person name="Kamper J."/>
            <person name="Kahmann R."/>
            <person name="Bolker M."/>
            <person name="Ma L.J."/>
            <person name="Brefort T."/>
            <person name="Saville B.J."/>
            <person name="Banuett F."/>
            <person name="Kronstad J.W."/>
            <person name="Gold S.E."/>
            <person name="Muller O."/>
            <person name="Perlin M.H."/>
            <person name="Wosten H.A."/>
            <person name="de Vries R."/>
            <person name="Ruiz-Herrera J."/>
            <person name="Reynaga-Pena C.G."/>
            <person name="Snetselaar K."/>
            <person name="McCann M."/>
            <person name="Perez-Martin J."/>
            <person name="Feldbrugge M."/>
            <person name="Basse C.W."/>
            <person name="Steinberg G."/>
            <person name="Ibeas J.I."/>
            <person name="Holloman W."/>
            <person name="Guzman P."/>
            <person name="Farman M."/>
            <person name="Stajich J.E."/>
            <person name="Sentandreu R."/>
            <person name="Gonzalez-Prieto J.M."/>
            <person name="Kennell J.C."/>
            <person name="Molina L."/>
            <person name="Schirawski J."/>
            <person name="Mendoza-Mendoza A."/>
            <person name="Greilinger D."/>
            <person name="Munch K."/>
            <person name="Rossel N."/>
            <person name="Scherer M."/>
            <person name="Vranes M."/>
            <person name="Ladendorf O."/>
            <person name="Vincon V."/>
            <person name="Fuchs U."/>
            <person name="Sandrock B."/>
            <person name="Meng S."/>
            <person name="Ho E.C."/>
            <person name="Cahill M.J."/>
            <person name="Boyce K.J."/>
            <person name="Klose J."/>
            <person name="Klosterman S.J."/>
            <person name="Deelstra H.J."/>
            <person name="Ortiz-Castellanos L."/>
            <person name="Li W."/>
            <person name="Sanchez-Alonso P."/>
            <person name="Schreier P.H."/>
            <person name="Hauser-Hahn I."/>
            <person name="Vaupel M."/>
            <person name="Koopmann E."/>
            <person name="Friedrich G."/>
            <person name="Voss H."/>
            <person name="Schluter T."/>
            <person name="Margolis J."/>
            <person name="Platt D."/>
            <person name="Swimmer C."/>
            <person name="Gnirke A."/>
            <person name="Chen F."/>
            <person name="Vysotskaia V."/>
            <person name="Mannhaupt G."/>
            <person name="Guldener U."/>
            <person name="Munsterkotter M."/>
            <person name="Haase D."/>
            <person name="Oesterheld M."/>
            <person name="Mewes H.W."/>
            <person name="Mauceli E.W."/>
            <person name="DeCaprio D."/>
            <person name="Wade C.M."/>
            <person name="Butler J."/>
            <person name="Young S."/>
            <person name="Jaffe D.B."/>
            <person name="Calvo S."/>
            <person name="Nusbaum C."/>
            <person name="Galagan J."/>
            <person name="Birren B.W."/>
        </authorList>
    </citation>
    <scope>NUCLEOTIDE SEQUENCE [LARGE SCALE GENOMIC DNA]</scope>
    <source>
        <strain evidence="8">DSM 14603 / FGSC 9021 / UM521</strain>
    </source>
</reference>
<dbReference type="PANTHER" id="PTHR24324:SF9">
    <property type="entry name" value="HOMEOBOX DOMAIN-CONTAINING PROTEIN"/>
    <property type="match status" value="1"/>
</dbReference>
<dbReference type="GeneID" id="23567814"/>
<evidence type="ECO:0000313" key="7">
    <source>
        <dbReference type="EMBL" id="KIS66981.1"/>
    </source>
</evidence>
<feature type="compositionally biased region" description="Basic and acidic residues" evidence="5">
    <location>
        <begin position="433"/>
        <end position="442"/>
    </location>
</feature>
<dbReference type="GO" id="GO:0030154">
    <property type="term" value="P:cell differentiation"/>
    <property type="evidence" value="ECO:0000318"/>
    <property type="project" value="GO_Central"/>
</dbReference>
<dbReference type="GO" id="GO:0006357">
    <property type="term" value="P:regulation of transcription by RNA polymerase II"/>
    <property type="evidence" value="ECO:0000318"/>
    <property type="project" value="GO_Central"/>
</dbReference>
<keyword evidence="3 4" id="KW-0539">Nucleus</keyword>
<dbReference type="PANTHER" id="PTHR24324">
    <property type="entry name" value="HOMEOBOX PROTEIN HHEX"/>
    <property type="match status" value="1"/>
</dbReference>
<dbReference type="PROSITE" id="PS50071">
    <property type="entry name" value="HOMEOBOX_2"/>
    <property type="match status" value="1"/>
</dbReference>
<dbReference type="Pfam" id="PF00046">
    <property type="entry name" value="Homeodomain"/>
    <property type="match status" value="1"/>
</dbReference>
<feature type="region of interest" description="Disordered" evidence="5">
    <location>
        <begin position="210"/>
        <end position="244"/>
    </location>
</feature>
<dbReference type="OrthoDB" id="6159439at2759"/>
<feature type="region of interest" description="Disordered" evidence="5">
    <location>
        <begin position="483"/>
        <end position="614"/>
    </location>
</feature>
<sequence length="726" mass="79741">MLVCDEADQDDDRWSDAGLSSIEGAVSNAERRSRTGSATNSPPGTGNSKRNVNGRSRRLLSLEQSKVLYKILDKTHFPSTQSREAAASQLGVSPRKVQVWFQNRRQVGKKRMMEAVQSLLSAYPCSPSTPLLSFDIVQDLLRSTGKMRFSSNEDERTRAWRQHTMRLALNPSAQEEAESKAAIRELERTSGGSAREIGCRGPHEQRYYSAQRHEREQQVYRQRSATHSHGSGGYARGRERDGATDSVAAISAQAARNSYECELTENDRRRGLARIRASRSAAALRINVPHLAPHPATNQLLLDAHTPATATISTPTYTGPGSATHLETLSARSSHATSFLPPCTLMPPLTPVRSGVIAPAIVTSQKESFSLPALHQHHHALYPPPFLQQEYSHRHYSATATAQPQLAAQPHARRATPPEHQLRTSAQVGEMSLVRRDRRDRSATFTSARSLASWPDNGAGIKQVRTTLTAEWHAQQRMLHHELKKHTTSRSTSPPHNADTQTQSAAPKASGMRYRSSTDAVSRLPVLVSSRRAHQRYAPYDVRTTNMQSQTLPPMRTGDARRDDMQAQSGTQKSGTSHSICAHPASMSPQSSDSVSDDHVSRHAEQPSESTGCSALRACSRRTANTASPIRTAAVHVCASSSPCLGPDASQPTRRRSIAYAPASHVSRTNLQDSSTELRPEQTHSRCHRMDVRSLTNIDINIDMVGAGAKAKAETETKTKTKTELE</sequence>
<organism evidence="7 8">
    <name type="scientific">Mycosarcoma maydis</name>
    <name type="common">Corn smut fungus</name>
    <name type="synonym">Ustilago maydis</name>
    <dbReference type="NCBI Taxonomy" id="5270"/>
    <lineage>
        <taxon>Eukaryota</taxon>
        <taxon>Fungi</taxon>
        <taxon>Dikarya</taxon>
        <taxon>Basidiomycota</taxon>
        <taxon>Ustilaginomycotina</taxon>
        <taxon>Ustilaginomycetes</taxon>
        <taxon>Ustilaginales</taxon>
        <taxon>Ustilaginaceae</taxon>
        <taxon>Mycosarcoma</taxon>
    </lineage>
</organism>